<evidence type="ECO:0000313" key="2">
    <source>
        <dbReference type="Proteomes" id="UP001476798"/>
    </source>
</evidence>
<accession>A0ABV0P223</accession>
<reference evidence="1 2" key="1">
    <citation type="submission" date="2021-06" db="EMBL/GenBank/DDBJ databases">
        <authorList>
            <person name="Palmer J.M."/>
        </authorList>
    </citation>
    <scope>NUCLEOTIDE SEQUENCE [LARGE SCALE GENOMIC DNA]</scope>
    <source>
        <strain evidence="1 2">GA_2019</strain>
        <tissue evidence="1">Muscle</tissue>
    </source>
</reference>
<comment type="caution">
    <text evidence="1">The sequence shown here is derived from an EMBL/GenBank/DDBJ whole genome shotgun (WGS) entry which is preliminary data.</text>
</comment>
<evidence type="ECO:0000313" key="1">
    <source>
        <dbReference type="EMBL" id="MEQ2177191.1"/>
    </source>
</evidence>
<gene>
    <name evidence="1" type="ORF">GOODEAATRI_001211</name>
</gene>
<proteinExistence type="predicted"/>
<dbReference type="EMBL" id="JAHRIO010060006">
    <property type="protein sequence ID" value="MEQ2177191.1"/>
    <property type="molecule type" value="Genomic_DNA"/>
</dbReference>
<keyword evidence="2" id="KW-1185">Reference proteome</keyword>
<name>A0ABV0P223_9TELE</name>
<protein>
    <submittedName>
        <fullName evidence="1">Uncharacterized protein</fullName>
    </submittedName>
</protein>
<organism evidence="1 2">
    <name type="scientific">Goodea atripinnis</name>
    <dbReference type="NCBI Taxonomy" id="208336"/>
    <lineage>
        <taxon>Eukaryota</taxon>
        <taxon>Metazoa</taxon>
        <taxon>Chordata</taxon>
        <taxon>Craniata</taxon>
        <taxon>Vertebrata</taxon>
        <taxon>Euteleostomi</taxon>
        <taxon>Actinopterygii</taxon>
        <taxon>Neopterygii</taxon>
        <taxon>Teleostei</taxon>
        <taxon>Neoteleostei</taxon>
        <taxon>Acanthomorphata</taxon>
        <taxon>Ovalentaria</taxon>
        <taxon>Atherinomorphae</taxon>
        <taxon>Cyprinodontiformes</taxon>
        <taxon>Goodeidae</taxon>
        <taxon>Goodea</taxon>
    </lineage>
</organism>
<dbReference type="Proteomes" id="UP001476798">
    <property type="component" value="Unassembled WGS sequence"/>
</dbReference>
<sequence length="74" mass="8501">MINNRMVYFNMLHYDPPKPTGPIRRTVPFSVPVACYFNRFIPHKNNAVRFSVDAFVFKGVAGQASWVGTRILEL</sequence>
<dbReference type="Gene3D" id="2.60.40.3210">
    <property type="entry name" value="Zona pellucida, ZP-N domain"/>
    <property type="match status" value="1"/>
</dbReference>